<dbReference type="PROSITE" id="PS50943">
    <property type="entry name" value="HTH_CROC1"/>
    <property type="match status" value="1"/>
</dbReference>
<feature type="domain" description="HTH cro/C1-type" evidence="3">
    <location>
        <begin position="10"/>
        <end position="64"/>
    </location>
</feature>
<evidence type="ECO:0000313" key="4">
    <source>
        <dbReference type="EMBL" id="HIZ62735.1"/>
    </source>
</evidence>
<reference evidence="4" key="1">
    <citation type="journal article" date="2021" name="PeerJ">
        <title>Extensive microbial diversity within the chicken gut microbiome revealed by metagenomics and culture.</title>
        <authorList>
            <person name="Gilroy R."/>
            <person name="Ravi A."/>
            <person name="Getino M."/>
            <person name="Pursley I."/>
            <person name="Horton D.L."/>
            <person name="Alikhan N.F."/>
            <person name="Baker D."/>
            <person name="Gharbi K."/>
            <person name="Hall N."/>
            <person name="Watson M."/>
            <person name="Adriaenssens E.M."/>
            <person name="Foster-Nyarko E."/>
            <person name="Jarju S."/>
            <person name="Secka A."/>
            <person name="Antonio M."/>
            <person name="Oren A."/>
            <person name="Chaudhuri R.R."/>
            <person name="La Ragione R."/>
            <person name="Hildebrand F."/>
            <person name="Pallen M.J."/>
        </authorList>
    </citation>
    <scope>NUCLEOTIDE SEQUENCE</scope>
    <source>
        <strain evidence="4">CHK188-11489</strain>
    </source>
</reference>
<dbReference type="Gene3D" id="1.10.260.40">
    <property type="entry name" value="lambda repressor-like DNA-binding domains"/>
    <property type="match status" value="1"/>
</dbReference>
<feature type="transmembrane region" description="Helical" evidence="2">
    <location>
        <begin position="98"/>
        <end position="120"/>
    </location>
</feature>
<evidence type="ECO:0000256" key="2">
    <source>
        <dbReference type="SAM" id="Phobius"/>
    </source>
</evidence>
<gene>
    <name evidence="4" type="ORF">H9724_08220</name>
</gene>
<dbReference type="InterPro" id="IPR001387">
    <property type="entry name" value="Cro/C1-type_HTH"/>
</dbReference>
<evidence type="ECO:0000313" key="5">
    <source>
        <dbReference type="Proteomes" id="UP000824105"/>
    </source>
</evidence>
<dbReference type="SMART" id="SM00530">
    <property type="entry name" value="HTH_XRE"/>
    <property type="match status" value="1"/>
</dbReference>
<keyword evidence="1" id="KW-0238">DNA-binding</keyword>
<dbReference type="SUPFAM" id="SSF47413">
    <property type="entry name" value="lambda repressor-like DNA-binding domains"/>
    <property type="match status" value="1"/>
</dbReference>
<keyword evidence="2" id="KW-1133">Transmembrane helix</keyword>
<dbReference type="InterPro" id="IPR010982">
    <property type="entry name" value="Lambda_DNA-bd_dom_sf"/>
</dbReference>
<dbReference type="CDD" id="cd00093">
    <property type="entry name" value="HTH_XRE"/>
    <property type="match status" value="1"/>
</dbReference>
<organism evidence="4 5">
    <name type="scientific">Candidatus Gemmiger avistercoris</name>
    <dbReference type="NCBI Taxonomy" id="2838606"/>
    <lineage>
        <taxon>Bacteria</taxon>
        <taxon>Bacillati</taxon>
        <taxon>Bacillota</taxon>
        <taxon>Clostridia</taxon>
        <taxon>Eubacteriales</taxon>
        <taxon>Gemmiger</taxon>
    </lineage>
</organism>
<keyword evidence="2" id="KW-0812">Transmembrane</keyword>
<dbReference type="PANTHER" id="PTHR46558:SF4">
    <property type="entry name" value="DNA-BIDING PHAGE PROTEIN"/>
    <property type="match status" value="1"/>
</dbReference>
<protein>
    <submittedName>
        <fullName evidence="4">Helix-turn-helix domain-containing protein</fullName>
    </submittedName>
</protein>
<accession>A0A9D2JP65</accession>
<evidence type="ECO:0000256" key="1">
    <source>
        <dbReference type="ARBA" id="ARBA00023125"/>
    </source>
</evidence>
<comment type="caution">
    <text evidence="4">The sequence shown here is derived from an EMBL/GenBank/DDBJ whole genome shotgun (WGS) entry which is preliminary data.</text>
</comment>
<dbReference type="GO" id="GO:0003677">
    <property type="term" value="F:DNA binding"/>
    <property type="evidence" value="ECO:0007669"/>
    <property type="project" value="UniProtKB-KW"/>
</dbReference>
<dbReference type="EMBL" id="DXBF01000064">
    <property type="protein sequence ID" value="HIZ62735.1"/>
    <property type="molecule type" value="Genomic_DNA"/>
</dbReference>
<dbReference type="Proteomes" id="UP000824105">
    <property type="component" value="Unassembled WGS sequence"/>
</dbReference>
<evidence type="ECO:0000259" key="3">
    <source>
        <dbReference type="PROSITE" id="PS50943"/>
    </source>
</evidence>
<reference evidence="4" key="2">
    <citation type="submission" date="2021-04" db="EMBL/GenBank/DDBJ databases">
        <authorList>
            <person name="Gilroy R."/>
        </authorList>
    </citation>
    <scope>NUCLEOTIDE SEQUENCE</scope>
    <source>
        <strain evidence="4">CHK188-11489</strain>
    </source>
</reference>
<dbReference type="PANTHER" id="PTHR46558">
    <property type="entry name" value="TRACRIPTIONAL REGULATORY PROTEIN-RELATED-RELATED"/>
    <property type="match status" value="1"/>
</dbReference>
<feature type="transmembrane region" description="Helical" evidence="2">
    <location>
        <begin position="140"/>
        <end position="159"/>
    </location>
</feature>
<sequence>MDAKSFGVFLAQTRRERGLTQSALAEQLHVTDKAVSRWERGLGFPDIGTLEPLAQALGLTLEELMQAGRSPDAPAGQARSSRSLLELPPAIEWHSVRAALFLAAAALAVAALFLLPAQVVTQWRPEDGVLYPGAVLPTPLVYLCCLGFTFLFLWLWKAWEQGRFYRSVLTWLQILHPRLAPWVALGSQLFYCLWASAPLLCETVIFLFNL</sequence>
<keyword evidence="2" id="KW-0472">Membrane</keyword>
<proteinExistence type="predicted"/>
<dbReference type="AlphaFoldDB" id="A0A9D2JP65"/>
<dbReference type="Pfam" id="PF13560">
    <property type="entry name" value="HTH_31"/>
    <property type="match status" value="1"/>
</dbReference>
<name>A0A9D2JP65_9FIRM</name>